<dbReference type="Proteomes" id="UP001596274">
    <property type="component" value="Unassembled WGS sequence"/>
</dbReference>
<sequence>MADTTGSTDINRRCARCGEAVSRRFVRVFGASNRVYGCLDCLTRQRLSNGDAARPDDADAIGSGWK</sequence>
<gene>
    <name evidence="1" type="ORF">ACFQDD_06150</name>
</gene>
<dbReference type="AlphaFoldDB" id="A0ABD5T1H4"/>
<organism evidence="1 2">
    <name type="scientific">Halorubrum pallidum</name>
    <dbReference type="NCBI Taxonomy" id="1526114"/>
    <lineage>
        <taxon>Archaea</taxon>
        <taxon>Methanobacteriati</taxon>
        <taxon>Methanobacteriota</taxon>
        <taxon>Stenosarchaea group</taxon>
        <taxon>Halobacteria</taxon>
        <taxon>Halobacteriales</taxon>
        <taxon>Haloferacaceae</taxon>
        <taxon>Halorubrum</taxon>
    </lineage>
</organism>
<dbReference type="InterPro" id="IPR055985">
    <property type="entry name" value="DUF7563"/>
</dbReference>
<accession>A0ABD5T1H4</accession>
<evidence type="ECO:0000313" key="1">
    <source>
        <dbReference type="EMBL" id="MFC6771099.1"/>
    </source>
</evidence>
<proteinExistence type="predicted"/>
<keyword evidence="2" id="KW-1185">Reference proteome</keyword>
<protein>
    <submittedName>
        <fullName evidence="1">Uncharacterized protein</fullName>
    </submittedName>
</protein>
<name>A0ABD5T1H4_9EURY</name>
<dbReference type="EMBL" id="JBHSWT010000262">
    <property type="protein sequence ID" value="MFC6771099.1"/>
    <property type="molecule type" value="Genomic_DNA"/>
</dbReference>
<comment type="caution">
    <text evidence="1">The sequence shown here is derived from an EMBL/GenBank/DDBJ whole genome shotgun (WGS) entry which is preliminary data.</text>
</comment>
<dbReference type="Pfam" id="PF24444">
    <property type="entry name" value="DUF7563"/>
    <property type="match status" value="1"/>
</dbReference>
<reference evidence="1 2" key="1">
    <citation type="journal article" date="2019" name="Int. J. Syst. Evol. Microbiol.">
        <title>The Global Catalogue of Microorganisms (GCM) 10K type strain sequencing project: providing services to taxonomists for standard genome sequencing and annotation.</title>
        <authorList>
            <consortium name="The Broad Institute Genomics Platform"/>
            <consortium name="The Broad Institute Genome Sequencing Center for Infectious Disease"/>
            <person name="Wu L."/>
            <person name="Ma J."/>
        </authorList>
    </citation>
    <scope>NUCLEOTIDE SEQUENCE [LARGE SCALE GENOMIC DNA]</scope>
    <source>
        <strain evidence="1 2">PJ61</strain>
    </source>
</reference>
<evidence type="ECO:0000313" key="2">
    <source>
        <dbReference type="Proteomes" id="UP001596274"/>
    </source>
</evidence>